<feature type="domain" description="Polysaccharide pyruvyl transferase" evidence="1">
    <location>
        <begin position="43"/>
        <end position="286"/>
    </location>
</feature>
<evidence type="ECO:0000313" key="2">
    <source>
        <dbReference type="EMBL" id="WOB07001.1"/>
    </source>
</evidence>
<sequence>MTTPPDTLPLVNDPHAWDGLRHALQSLQARRPARLLYVPNEGNAGDALIAAGSWQFFDDLGLAPAYAKVRDIRRGDSLIYAGGGNLVPEYESCSRFLERCLAVGVESVLVMPHTIRGHEALLARLDERFTLVCRDQASVARVQATGTGAQVLYAPDMALYIDVQRLFQCCEQYRGPAFWARMAHHDRLVPYLRWRLALLRRAPPAHLRLDVIRVDAEAIAALPGDKRWDMSNLYGSKFRLRAESDLVTRDFLRFFSQLIAVRTNRLHAGVAAALMGCEVTYLDNSYGKIGAVYDAWLSHLPQISFERTPATSRAQAPGLVVQGAGA</sequence>
<dbReference type="InterPro" id="IPR007345">
    <property type="entry name" value="Polysacch_pyruvyl_Trfase"/>
</dbReference>
<reference evidence="2 3" key="1">
    <citation type="submission" date="2023-10" db="EMBL/GenBank/DDBJ databases">
        <title>Bacteria for the degradation of biodegradable plastic PBAT(Polybutylene adipate terephthalate).</title>
        <authorList>
            <person name="Weon H.-Y."/>
            <person name="Yeon J."/>
        </authorList>
    </citation>
    <scope>NUCLEOTIDE SEQUENCE [LARGE SCALE GENOMIC DNA]</scope>
    <source>
        <strain evidence="2 3">SBD 7-3</strain>
    </source>
</reference>
<dbReference type="Pfam" id="PF04230">
    <property type="entry name" value="PS_pyruv_trans"/>
    <property type="match status" value="1"/>
</dbReference>
<organism evidence="2 3">
    <name type="scientific">Piscinibacter gummiphilus</name>
    <dbReference type="NCBI Taxonomy" id="946333"/>
    <lineage>
        <taxon>Bacteria</taxon>
        <taxon>Pseudomonadati</taxon>
        <taxon>Pseudomonadota</taxon>
        <taxon>Betaproteobacteria</taxon>
        <taxon>Burkholderiales</taxon>
        <taxon>Sphaerotilaceae</taxon>
        <taxon>Piscinibacter</taxon>
    </lineage>
</organism>
<dbReference type="RefSeq" id="WP_316699668.1">
    <property type="nucleotide sequence ID" value="NZ_CP136336.1"/>
</dbReference>
<protein>
    <submittedName>
        <fullName evidence="2">Polysaccharide pyruvyl transferase family protein</fullName>
    </submittedName>
</protein>
<evidence type="ECO:0000259" key="1">
    <source>
        <dbReference type="Pfam" id="PF04230"/>
    </source>
</evidence>
<dbReference type="GO" id="GO:0016740">
    <property type="term" value="F:transferase activity"/>
    <property type="evidence" value="ECO:0007669"/>
    <property type="project" value="UniProtKB-KW"/>
</dbReference>
<dbReference type="Proteomes" id="UP001303946">
    <property type="component" value="Chromosome"/>
</dbReference>
<evidence type="ECO:0000313" key="3">
    <source>
        <dbReference type="Proteomes" id="UP001303946"/>
    </source>
</evidence>
<proteinExistence type="predicted"/>
<keyword evidence="3" id="KW-1185">Reference proteome</keyword>
<keyword evidence="2" id="KW-0808">Transferase</keyword>
<accession>A0ABZ0CV64</accession>
<dbReference type="EMBL" id="CP136336">
    <property type="protein sequence ID" value="WOB07001.1"/>
    <property type="molecule type" value="Genomic_DNA"/>
</dbReference>
<gene>
    <name evidence="2" type="ORF">RXV79_19010</name>
</gene>
<name>A0ABZ0CV64_9BURK</name>